<dbReference type="RefSeq" id="WP_212142502.1">
    <property type="nucleotide sequence ID" value="NZ_JAGSSW010000015.1"/>
</dbReference>
<evidence type="ECO:0000313" key="1">
    <source>
        <dbReference type="EMBL" id="MBR8464716.1"/>
    </source>
</evidence>
<dbReference type="EMBL" id="JAGSSW010000015">
    <property type="protein sequence ID" value="MBR8464716.1"/>
    <property type="molecule type" value="Genomic_DNA"/>
</dbReference>
<keyword evidence="2" id="KW-1185">Reference proteome</keyword>
<comment type="caution">
    <text evidence="1">The sequence shown here is derived from an EMBL/GenBank/DDBJ whole genome shotgun (WGS) entry which is preliminary data.</text>
</comment>
<gene>
    <name evidence="1" type="ORF">KDD93_09125</name>
</gene>
<evidence type="ECO:0000313" key="2">
    <source>
        <dbReference type="Proteomes" id="UP000682951"/>
    </source>
</evidence>
<reference evidence="1 2" key="1">
    <citation type="submission" date="2021-04" db="EMBL/GenBank/DDBJ databases">
        <title>Molecular and phenotypic characterization and identification of bacterial isolates recovered from the Anatolian ground squirrels (Spermophilus xanthoprymnus) and which have the potential to form a new species in the Campylobacter genus.</title>
        <authorList>
            <person name="Aydin F."/>
            <person name="Abay S."/>
            <person name="Kayman T."/>
            <person name="Karakaya E."/>
            <person name="Mustak H.K."/>
            <person name="Mustak I.B."/>
            <person name="Bilgin N."/>
            <person name="Duzler A."/>
            <person name="Sahin O."/>
            <person name="Guran O."/>
            <person name="Saticioglu I.B."/>
        </authorList>
    </citation>
    <scope>NUCLEOTIDE SEQUENCE [LARGE SCALE GENOMIC DNA]</scope>
    <source>
        <strain evidence="2">faydin-G24</strain>
    </source>
</reference>
<name>A0ABS5HKR2_9BACT</name>
<dbReference type="Proteomes" id="UP000682951">
    <property type="component" value="Unassembled WGS sequence"/>
</dbReference>
<protein>
    <submittedName>
        <fullName evidence="1">Uncharacterized protein</fullName>
    </submittedName>
</protein>
<sequence>MSKGIYRMTAAGRPCLNEKPEYVALRLRAVLRFEFSSPIASSKGLI</sequence>
<accession>A0ABS5HKR2</accession>
<proteinExistence type="predicted"/>
<organism evidence="1 2">
    <name type="scientific">Campylobacter anatolicus</name>
    <dbReference type="NCBI Taxonomy" id="2829105"/>
    <lineage>
        <taxon>Bacteria</taxon>
        <taxon>Pseudomonadati</taxon>
        <taxon>Campylobacterota</taxon>
        <taxon>Epsilonproteobacteria</taxon>
        <taxon>Campylobacterales</taxon>
        <taxon>Campylobacteraceae</taxon>
        <taxon>Campylobacter</taxon>
    </lineage>
</organism>